<dbReference type="OrthoDB" id="158803at2"/>
<evidence type="ECO:0000259" key="4">
    <source>
        <dbReference type="PROSITE" id="PS50995"/>
    </source>
</evidence>
<dbReference type="GO" id="GO:0003677">
    <property type="term" value="F:DNA binding"/>
    <property type="evidence" value="ECO:0007669"/>
    <property type="project" value="UniProtKB-KW"/>
</dbReference>
<organism evidence="5 6">
    <name type="scientific">Caryophanon latum</name>
    <dbReference type="NCBI Taxonomy" id="33977"/>
    <lineage>
        <taxon>Bacteria</taxon>
        <taxon>Bacillati</taxon>
        <taxon>Bacillota</taxon>
        <taxon>Bacilli</taxon>
        <taxon>Bacillales</taxon>
        <taxon>Caryophanaceae</taxon>
        <taxon>Caryophanon</taxon>
    </lineage>
</organism>
<comment type="caution">
    <text evidence="5">The sequence shown here is derived from an EMBL/GenBank/DDBJ whole genome shotgun (WGS) entry which is preliminary data.</text>
</comment>
<dbReference type="RefSeq" id="WP_066466638.1">
    <property type="nucleotide sequence ID" value="NZ_MATO01000096.1"/>
</dbReference>
<dbReference type="EMBL" id="MATO01000096">
    <property type="protein sequence ID" value="OCS82443.1"/>
    <property type="molecule type" value="Genomic_DNA"/>
</dbReference>
<dbReference type="InterPro" id="IPR036388">
    <property type="entry name" value="WH-like_DNA-bd_sf"/>
</dbReference>
<dbReference type="InterPro" id="IPR011991">
    <property type="entry name" value="ArsR-like_HTH"/>
</dbReference>
<evidence type="ECO:0000256" key="1">
    <source>
        <dbReference type="ARBA" id="ARBA00023015"/>
    </source>
</evidence>
<sequence length="143" mass="16770">MTERDNKRLDLLIWFRLSRVYLNSLKGSNQHLKQWGLSAAQFDVLVQVGMSKRISQNELAEKLFVTKGNITQLLTKMEELDLVERQQEWRTKYVQLTKKGQDVFNEVTPLQERVQAEHFSALNKEEKKQLLTLLKKLQQNGGK</sequence>
<reference evidence="5 6" key="1">
    <citation type="submission" date="2016-07" db="EMBL/GenBank/DDBJ databases">
        <title>Caryophanon latum genome sequencing.</title>
        <authorList>
            <person name="Verma A."/>
            <person name="Pal Y."/>
            <person name="Krishnamurthi S."/>
        </authorList>
    </citation>
    <scope>NUCLEOTIDE SEQUENCE [LARGE SCALE GENOMIC DNA]</scope>
    <source>
        <strain evidence="5 6">DSM 14151</strain>
    </source>
</reference>
<evidence type="ECO:0000256" key="3">
    <source>
        <dbReference type="ARBA" id="ARBA00023163"/>
    </source>
</evidence>
<accession>A0A1C0Y5M9</accession>
<dbReference type="InterPro" id="IPR036390">
    <property type="entry name" value="WH_DNA-bd_sf"/>
</dbReference>
<dbReference type="Pfam" id="PF12802">
    <property type="entry name" value="MarR_2"/>
    <property type="match status" value="1"/>
</dbReference>
<gene>
    <name evidence="5" type="ORF">A6K76_16305</name>
</gene>
<evidence type="ECO:0000313" key="6">
    <source>
        <dbReference type="Proteomes" id="UP000093482"/>
    </source>
</evidence>
<keyword evidence="2" id="KW-0238">DNA-binding</keyword>
<keyword evidence="1" id="KW-0805">Transcription regulation</keyword>
<name>A0A1C0Y5M9_9BACL</name>
<evidence type="ECO:0000256" key="2">
    <source>
        <dbReference type="ARBA" id="ARBA00023125"/>
    </source>
</evidence>
<dbReference type="InterPro" id="IPR000835">
    <property type="entry name" value="HTH_MarR-typ"/>
</dbReference>
<dbReference type="PANTHER" id="PTHR42756:SF1">
    <property type="entry name" value="TRANSCRIPTIONAL REPRESSOR OF EMRAB OPERON"/>
    <property type="match status" value="1"/>
</dbReference>
<dbReference type="PROSITE" id="PS50995">
    <property type="entry name" value="HTH_MARR_2"/>
    <property type="match status" value="1"/>
</dbReference>
<dbReference type="Gene3D" id="1.10.10.10">
    <property type="entry name" value="Winged helix-like DNA-binding domain superfamily/Winged helix DNA-binding domain"/>
    <property type="match status" value="1"/>
</dbReference>
<keyword evidence="3" id="KW-0804">Transcription</keyword>
<dbReference type="GO" id="GO:0003700">
    <property type="term" value="F:DNA-binding transcription factor activity"/>
    <property type="evidence" value="ECO:0007669"/>
    <property type="project" value="InterPro"/>
</dbReference>
<dbReference type="AlphaFoldDB" id="A0A1C0Y5M9"/>
<feature type="domain" description="HTH marR-type" evidence="4">
    <location>
        <begin position="1"/>
        <end position="139"/>
    </location>
</feature>
<dbReference type="PANTHER" id="PTHR42756">
    <property type="entry name" value="TRANSCRIPTIONAL REGULATOR, MARR"/>
    <property type="match status" value="1"/>
</dbReference>
<protein>
    <submittedName>
        <fullName evidence="5">MarR family transcriptional regulator</fullName>
    </submittedName>
</protein>
<dbReference type="PRINTS" id="PR00598">
    <property type="entry name" value="HTHMARR"/>
</dbReference>
<dbReference type="SUPFAM" id="SSF46785">
    <property type="entry name" value="Winged helix' DNA-binding domain"/>
    <property type="match status" value="1"/>
</dbReference>
<dbReference type="Proteomes" id="UP000093482">
    <property type="component" value="Unassembled WGS sequence"/>
</dbReference>
<proteinExistence type="predicted"/>
<dbReference type="SMART" id="SM00347">
    <property type="entry name" value="HTH_MARR"/>
    <property type="match status" value="1"/>
</dbReference>
<keyword evidence="6" id="KW-1185">Reference proteome</keyword>
<dbReference type="CDD" id="cd00090">
    <property type="entry name" value="HTH_ARSR"/>
    <property type="match status" value="1"/>
</dbReference>
<evidence type="ECO:0000313" key="5">
    <source>
        <dbReference type="EMBL" id="OCS82443.1"/>
    </source>
</evidence>